<dbReference type="PANTHER" id="PTHR42988:SF2">
    <property type="entry name" value="CYCLIC NUCLEOTIDE PHOSPHODIESTERASE CBUA0032-RELATED"/>
    <property type="match status" value="1"/>
</dbReference>
<dbReference type="GO" id="GO:0046872">
    <property type="term" value="F:metal ion binding"/>
    <property type="evidence" value="ECO:0007669"/>
    <property type="project" value="UniProtKB-KW"/>
</dbReference>
<dbReference type="PANTHER" id="PTHR42988">
    <property type="entry name" value="PHOSPHOHYDROLASE"/>
    <property type="match status" value="1"/>
</dbReference>
<evidence type="ECO:0000256" key="2">
    <source>
        <dbReference type="ARBA" id="ARBA00022801"/>
    </source>
</evidence>
<dbReference type="InterPro" id="IPR029052">
    <property type="entry name" value="Metallo-depent_PP-like"/>
</dbReference>
<dbReference type="Gene3D" id="3.60.21.10">
    <property type="match status" value="1"/>
</dbReference>
<dbReference type="PATRIC" id="fig|997883.3.peg.1989"/>
<name>A0A0E2ARI2_BACFG</name>
<dbReference type="GO" id="GO:0016787">
    <property type="term" value="F:hydrolase activity"/>
    <property type="evidence" value="ECO:0007669"/>
    <property type="project" value="UniProtKB-KW"/>
</dbReference>
<evidence type="ECO:0000313" key="6">
    <source>
        <dbReference type="EMBL" id="EIY97184.1"/>
    </source>
</evidence>
<evidence type="ECO:0000259" key="5">
    <source>
        <dbReference type="Pfam" id="PF00149"/>
    </source>
</evidence>
<dbReference type="AlphaFoldDB" id="A0A0E2ARI2"/>
<organism evidence="6 7">
    <name type="scientific">Bacteroides fragilis CL07T12C05</name>
    <dbReference type="NCBI Taxonomy" id="997883"/>
    <lineage>
        <taxon>Bacteria</taxon>
        <taxon>Pseudomonadati</taxon>
        <taxon>Bacteroidota</taxon>
        <taxon>Bacteroidia</taxon>
        <taxon>Bacteroidales</taxon>
        <taxon>Bacteroidaceae</taxon>
        <taxon>Bacteroides</taxon>
    </lineage>
</organism>
<gene>
    <name evidence="6" type="ORF">HMPREF1056_01897</name>
</gene>
<dbReference type="InterPro" id="IPR004843">
    <property type="entry name" value="Calcineurin-like_PHP"/>
</dbReference>
<dbReference type="Proteomes" id="UP000003879">
    <property type="component" value="Unassembled WGS sequence"/>
</dbReference>
<proteinExistence type="inferred from homology"/>
<keyword evidence="2" id="KW-0378">Hydrolase</keyword>
<evidence type="ECO:0000256" key="4">
    <source>
        <dbReference type="ARBA" id="ARBA00025742"/>
    </source>
</evidence>
<dbReference type="InterPro" id="IPR050884">
    <property type="entry name" value="CNP_phosphodiesterase-III"/>
</dbReference>
<feature type="domain" description="Calcineurin-like phosphoesterase" evidence="5">
    <location>
        <begin position="1"/>
        <end position="184"/>
    </location>
</feature>
<reference evidence="6 7" key="1">
    <citation type="submission" date="2012-02" db="EMBL/GenBank/DDBJ databases">
        <title>The Genome Sequence of Bacteroides fragilis CL07T12C05.</title>
        <authorList>
            <consortium name="The Broad Institute Genome Sequencing Platform"/>
            <person name="Earl A."/>
            <person name="Ward D."/>
            <person name="Feldgarden M."/>
            <person name="Gevers D."/>
            <person name="Zitomersky N.L."/>
            <person name="Coyne M.J."/>
            <person name="Comstock L.E."/>
            <person name="Young S.K."/>
            <person name="Zeng Q."/>
            <person name="Gargeya S."/>
            <person name="Fitzgerald M."/>
            <person name="Haas B."/>
            <person name="Abouelleil A."/>
            <person name="Alvarado L."/>
            <person name="Arachchi H.M."/>
            <person name="Berlin A."/>
            <person name="Chapman S.B."/>
            <person name="Gearin G."/>
            <person name="Goldberg J."/>
            <person name="Griggs A."/>
            <person name="Gujja S."/>
            <person name="Hansen M."/>
            <person name="Heiman D."/>
            <person name="Howarth C."/>
            <person name="Larimer J."/>
            <person name="Lui A."/>
            <person name="MacDonald P.J.P."/>
            <person name="McCowen C."/>
            <person name="Montmayeur A."/>
            <person name="Murphy C."/>
            <person name="Neiman D."/>
            <person name="Pearson M."/>
            <person name="Priest M."/>
            <person name="Roberts A."/>
            <person name="Saif S."/>
            <person name="Shea T."/>
            <person name="Sisk P."/>
            <person name="Stolte C."/>
            <person name="Sykes S."/>
            <person name="Wortman J."/>
            <person name="Nusbaum C."/>
            <person name="Birren B."/>
        </authorList>
    </citation>
    <scope>NUCLEOTIDE SEQUENCE [LARGE SCALE GENOMIC DNA]</scope>
    <source>
        <strain evidence="6 7">CL07T12C05</strain>
    </source>
</reference>
<dbReference type="HOGENOM" id="CLU_070320_0_0_10"/>
<comment type="caution">
    <text evidence="6">The sequence shown here is derived from an EMBL/GenBank/DDBJ whole genome shotgun (WGS) entry which is preliminary data.</text>
</comment>
<dbReference type="SUPFAM" id="SSF56300">
    <property type="entry name" value="Metallo-dependent phosphatases"/>
    <property type="match status" value="1"/>
</dbReference>
<keyword evidence="1" id="KW-0479">Metal-binding</keyword>
<comment type="similarity">
    <text evidence="4">Belongs to the cyclic nucleotide phosphodiesterase class-III family.</text>
</comment>
<sequence length="238" mass="27289">MRIVHISDIHLIENGTEIWGVNTLKHFQKAIQKIKELDGLDGIIVSGDLSNDGSKWTYEYIDRAFEETGVPTYCCPGNHDNLEMFYQGYKPSYYKICEKFELCGWNFIMLNSAVPDMSRGYFNPDVLMRLLKSCDGPVAIVLHHPPVEQDGWLNRKLLDNKSHFKKIIEHFHNIKLVLYGHSHYASFRTFEDIIYNCSPSIGFAFSPKLPKFEIACGEEGFSLIDTSNDDISINTILI</sequence>
<evidence type="ECO:0000256" key="3">
    <source>
        <dbReference type="ARBA" id="ARBA00023004"/>
    </source>
</evidence>
<accession>A0A0E2ARI2</accession>
<evidence type="ECO:0000256" key="1">
    <source>
        <dbReference type="ARBA" id="ARBA00022723"/>
    </source>
</evidence>
<dbReference type="Pfam" id="PF00149">
    <property type="entry name" value="Metallophos"/>
    <property type="match status" value="1"/>
</dbReference>
<dbReference type="EMBL" id="AGXN01000010">
    <property type="protein sequence ID" value="EIY97184.1"/>
    <property type="molecule type" value="Genomic_DNA"/>
</dbReference>
<dbReference type="RefSeq" id="WP_005794737.1">
    <property type="nucleotide sequence ID" value="NZ_JH724215.1"/>
</dbReference>
<evidence type="ECO:0000313" key="7">
    <source>
        <dbReference type="Proteomes" id="UP000003879"/>
    </source>
</evidence>
<keyword evidence="3" id="KW-0408">Iron</keyword>
<protein>
    <recommendedName>
        <fullName evidence="5">Calcineurin-like phosphoesterase domain-containing protein</fullName>
    </recommendedName>
</protein>